<organism evidence="3 4">
    <name type="scientific">Artemisia annua</name>
    <name type="common">Sweet wormwood</name>
    <dbReference type="NCBI Taxonomy" id="35608"/>
    <lineage>
        <taxon>Eukaryota</taxon>
        <taxon>Viridiplantae</taxon>
        <taxon>Streptophyta</taxon>
        <taxon>Embryophyta</taxon>
        <taxon>Tracheophyta</taxon>
        <taxon>Spermatophyta</taxon>
        <taxon>Magnoliopsida</taxon>
        <taxon>eudicotyledons</taxon>
        <taxon>Gunneridae</taxon>
        <taxon>Pentapetalae</taxon>
        <taxon>asterids</taxon>
        <taxon>campanulids</taxon>
        <taxon>Asterales</taxon>
        <taxon>Asteraceae</taxon>
        <taxon>Asteroideae</taxon>
        <taxon>Anthemideae</taxon>
        <taxon>Artemisiinae</taxon>
        <taxon>Artemisia</taxon>
    </lineage>
</organism>
<evidence type="ECO:0000313" key="3">
    <source>
        <dbReference type="EMBL" id="PWA40061.1"/>
    </source>
</evidence>
<accession>A0A2U1KTI6</accession>
<evidence type="ECO:0000256" key="1">
    <source>
        <dbReference type="SAM" id="MobiDB-lite"/>
    </source>
</evidence>
<keyword evidence="2" id="KW-0472">Membrane</keyword>
<reference evidence="3 4" key="1">
    <citation type="journal article" date="2018" name="Mol. Plant">
        <title>The genome of Artemisia annua provides insight into the evolution of Asteraceae family and artemisinin biosynthesis.</title>
        <authorList>
            <person name="Shen Q."/>
            <person name="Zhang L."/>
            <person name="Liao Z."/>
            <person name="Wang S."/>
            <person name="Yan T."/>
            <person name="Shi P."/>
            <person name="Liu M."/>
            <person name="Fu X."/>
            <person name="Pan Q."/>
            <person name="Wang Y."/>
            <person name="Lv Z."/>
            <person name="Lu X."/>
            <person name="Zhang F."/>
            <person name="Jiang W."/>
            <person name="Ma Y."/>
            <person name="Chen M."/>
            <person name="Hao X."/>
            <person name="Li L."/>
            <person name="Tang Y."/>
            <person name="Lv G."/>
            <person name="Zhou Y."/>
            <person name="Sun X."/>
            <person name="Brodelius P.E."/>
            <person name="Rose J.K.C."/>
            <person name="Tang K."/>
        </authorList>
    </citation>
    <scope>NUCLEOTIDE SEQUENCE [LARGE SCALE GENOMIC DNA]</scope>
    <source>
        <strain evidence="4">cv. Huhao1</strain>
        <tissue evidence="3">Leaf</tissue>
    </source>
</reference>
<keyword evidence="3" id="KW-0808">Transferase</keyword>
<keyword evidence="3" id="KW-0695">RNA-directed DNA polymerase</keyword>
<dbReference type="Proteomes" id="UP000245207">
    <property type="component" value="Unassembled WGS sequence"/>
</dbReference>
<dbReference type="AlphaFoldDB" id="A0A2U1KTI6"/>
<dbReference type="Gene3D" id="3.60.10.10">
    <property type="entry name" value="Endonuclease/exonuclease/phosphatase"/>
    <property type="match status" value="1"/>
</dbReference>
<proteinExistence type="predicted"/>
<feature type="region of interest" description="Disordered" evidence="1">
    <location>
        <begin position="88"/>
        <end position="184"/>
    </location>
</feature>
<keyword evidence="3" id="KW-0548">Nucleotidyltransferase</keyword>
<feature type="compositionally biased region" description="Low complexity" evidence="1">
    <location>
        <begin position="93"/>
        <end position="114"/>
    </location>
</feature>
<dbReference type="GO" id="GO:0003964">
    <property type="term" value="F:RNA-directed DNA polymerase activity"/>
    <property type="evidence" value="ECO:0007669"/>
    <property type="project" value="UniProtKB-KW"/>
</dbReference>
<comment type="caution">
    <text evidence="3">The sequence shown here is derived from an EMBL/GenBank/DDBJ whole genome shotgun (WGS) entry which is preliminary data.</text>
</comment>
<name>A0A2U1KTI6_ARTAN</name>
<feature type="compositionally biased region" description="Low complexity" evidence="1">
    <location>
        <begin position="170"/>
        <end position="184"/>
    </location>
</feature>
<keyword evidence="2" id="KW-1133">Transmembrane helix</keyword>
<keyword evidence="2" id="KW-0812">Transmembrane</keyword>
<dbReference type="EMBL" id="PKPP01014099">
    <property type="protein sequence ID" value="PWA40061.1"/>
    <property type="molecule type" value="Genomic_DNA"/>
</dbReference>
<dbReference type="OrthoDB" id="1740865at2759"/>
<feature type="transmembrane region" description="Helical" evidence="2">
    <location>
        <begin position="28"/>
        <end position="46"/>
    </location>
</feature>
<sequence length="642" mass="72265">MPHLITILAIVYVVLAAIYLAYVPDEDFGFLVAILLFVVPLTVLAITDKIWGYVPTVPIIKVVPTLQTQNNIHVATYNSLPVNNSSIHNKNDPTSVLSPSLPNTSPLNNNSKPTKAPTRKSQKNPLPQPKSKRCGKIPKAVSIKLFDPLNGRPSISVNKKQGKDKPPKPTTSQDNSSSNTDSNIRRCNNRIINQTNSNSSPGNNPSTSNNDIEIAKTIDVGTSIGYNMKGKEADVLDIIASLNANGVCTAPKKKRVRKLCFENKISFIGIQESKCSRDDHTFIHSLWGKNSCDYALKKRVGLSGGIIAIWNDLLFKKNKIIDEEDGFLAIYGHWIKCGIDCLMVVVYAPQDINRKLGIWKRLTDLTLSFHGMCIILGDFNEVRSENERLGTSFCKRDSRKISWICWRKVCSPSSCGGLGIGSLHASNLAMLVKWHWRFYTEKNALWRRLITSIHGIHGGLEQEYPSNSIRPSTWKTIFELNKSMSDLNIDLGSVFVKKVGDDLSFSFWKDIWIGEQKLETLFPRLFSLEVNKDCKVVDRCNLNNGPHTRTWQWRRPVRDGVEKEQLDGLLNILRHFNPSSSNDRREYSIDASCIYSVSSLRRHIEGRTLMSVLDPVRWNKFVPLKVIKVGLKAQARLDDKVS</sequence>
<feature type="transmembrane region" description="Helical" evidence="2">
    <location>
        <begin position="5"/>
        <end position="22"/>
    </location>
</feature>
<dbReference type="PANTHER" id="PTHR36617">
    <property type="entry name" value="PROTEIN, PUTATIVE-RELATED"/>
    <property type="match status" value="1"/>
</dbReference>
<keyword evidence="4" id="KW-1185">Reference proteome</keyword>
<protein>
    <submittedName>
        <fullName evidence="3">RNA-directed DNA polymerase, eukaryota, Reverse transcriptase zinc-binding domain protein</fullName>
    </submittedName>
</protein>
<gene>
    <name evidence="3" type="ORF">CTI12_AA566380</name>
</gene>
<evidence type="ECO:0000256" key="2">
    <source>
        <dbReference type="SAM" id="Phobius"/>
    </source>
</evidence>
<dbReference type="PANTHER" id="PTHR36617:SF16">
    <property type="entry name" value="OS04G0516500 PROTEIN"/>
    <property type="match status" value="1"/>
</dbReference>
<dbReference type="InterPro" id="IPR036691">
    <property type="entry name" value="Endo/exonu/phosph_ase_sf"/>
</dbReference>
<dbReference type="SUPFAM" id="SSF56219">
    <property type="entry name" value="DNase I-like"/>
    <property type="match status" value="1"/>
</dbReference>
<evidence type="ECO:0000313" key="4">
    <source>
        <dbReference type="Proteomes" id="UP000245207"/>
    </source>
</evidence>